<dbReference type="PANTHER" id="PTHR12953">
    <property type="entry name" value="MEMBRANE PROTEIN CH1 RELATED"/>
    <property type="match status" value="1"/>
</dbReference>
<keyword evidence="4 6" id="KW-0472">Membrane</keyword>
<gene>
    <name evidence="8" type="ORF">K7432_018188</name>
</gene>
<evidence type="ECO:0000313" key="9">
    <source>
        <dbReference type="Proteomes" id="UP001479436"/>
    </source>
</evidence>
<feature type="domain" description="SUN" evidence="7">
    <location>
        <begin position="1"/>
        <end position="74"/>
    </location>
</feature>
<evidence type="ECO:0000256" key="2">
    <source>
        <dbReference type="ARBA" id="ARBA00022692"/>
    </source>
</evidence>
<sequence>KDFRVSVSDRYPPKASSGWKVLGEFQAQNIRDVQVFRVSNPLIWARYIRIDILSHYGNEYFCPLSLLRVHGTTMMEEYKREEDEFLAEEQSTPHPEPVASSTPSDSSINLTFPKIVIPTLSNFVEENASFSNPKETSIPAKTKQATQVKTDSESLTSSTNSHTPIASPSICPPTSRLAELIKSSEHECIATHMHTDSIATTKSSFETITSTSNPKHDENGYPYVVPSSGTQESIFKTIMKKLSVLEQNVSLSYKYLEEQSRAINEIFSKIEHSQKRQIWSALNNLNETALAQLNILRNTYEFVWQTSIHEMKVYHDHTNKQIHDLSRKVHILADEVLFEKRLGIAQLFLLLALIVIIGSSHLFKTPLRFVKKEKEE</sequence>
<reference evidence="8 9" key="1">
    <citation type="submission" date="2023-04" db="EMBL/GenBank/DDBJ databases">
        <title>Genome of Basidiobolus ranarum AG-B5.</title>
        <authorList>
            <person name="Stajich J.E."/>
            <person name="Carter-House D."/>
            <person name="Gryganskyi A."/>
        </authorList>
    </citation>
    <scope>NUCLEOTIDE SEQUENCE [LARGE SCALE GENOMIC DNA]</scope>
    <source>
        <strain evidence="8 9">AG-B5</strain>
    </source>
</reference>
<feature type="compositionally biased region" description="Polar residues" evidence="5">
    <location>
        <begin position="89"/>
        <end position="106"/>
    </location>
</feature>
<name>A0ABR2VKF2_9FUNG</name>
<organism evidence="8 9">
    <name type="scientific">Basidiobolus ranarum</name>
    <dbReference type="NCBI Taxonomy" id="34480"/>
    <lineage>
        <taxon>Eukaryota</taxon>
        <taxon>Fungi</taxon>
        <taxon>Fungi incertae sedis</taxon>
        <taxon>Zoopagomycota</taxon>
        <taxon>Entomophthoromycotina</taxon>
        <taxon>Basidiobolomycetes</taxon>
        <taxon>Basidiobolales</taxon>
        <taxon>Basidiobolaceae</taxon>
        <taxon>Basidiobolus</taxon>
    </lineage>
</organism>
<accession>A0ABR2VKF2</accession>
<proteinExistence type="predicted"/>
<comment type="caution">
    <text evidence="8">The sequence shown here is derived from an EMBL/GenBank/DDBJ whole genome shotgun (WGS) entry which is preliminary data.</text>
</comment>
<evidence type="ECO:0000256" key="6">
    <source>
        <dbReference type="SAM" id="Phobius"/>
    </source>
</evidence>
<dbReference type="Pfam" id="PF07738">
    <property type="entry name" value="Sad1_UNC"/>
    <property type="match status" value="1"/>
</dbReference>
<evidence type="ECO:0000256" key="1">
    <source>
        <dbReference type="ARBA" id="ARBA00004308"/>
    </source>
</evidence>
<dbReference type="PANTHER" id="PTHR12953:SF0">
    <property type="entry name" value="SUN DOMAIN-CONTAINING OSSIFICATION FACTOR"/>
    <property type="match status" value="1"/>
</dbReference>
<feature type="compositionally biased region" description="Polar residues" evidence="5">
    <location>
        <begin position="143"/>
        <end position="166"/>
    </location>
</feature>
<dbReference type="PROSITE" id="PS51469">
    <property type="entry name" value="SUN"/>
    <property type="match status" value="1"/>
</dbReference>
<feature type="region of interest" description="Disordered" evidence="5">
    <location>
        <begin position="81"/>
        <end position="106"/>
    </location>
</feature>
<feature type="region of interest" description="Disordered" evidence="5">
    <location>
        <begin position="130"/>
        <end position="171"/>
    </location>
</feature>
<dbReference type="Proteomes" id="UP001479436">
    <property type="component" value="Unassembled WGS sequence"/>
</dbReference>
<keyword evidence="3 6" id="KW-1133">Transmembrane helix</keyword>
<dbReference type="InterPro" id="IPR045120">
    <property type="entry name" value="Suco/Slp1-like"/>
</dbReference>
<dbReference type="InterPro" id="IPR012919">
    <property type="entry name" value="SUN_dom"/>
</dbReference>
<feature type="transmembrane region" description="Helical" evidence="6">
    <location>
        <begin position="344"/>
        <end position="363"/>
    </location>
</feature>
<evidence type="ECO:0000256" key="5">
    <source>
        <dbReference type="SAM" id="MobiDB-lite"/>
    </source>
</evidence>
<dbReference type="EMBL" id="JASJQH010012136">
    <property type="protein sequence ID" value="KAK9661601.1"/>
    <property type="molecule type" value="Genomic_DNA"/>
</dbReference>
<evidence type="ECO:0000313" key="8">
    <source>
        <dbReference type="EMBL" id="KAK9661601.1"/>
    </source>
</evidence>
<feature type="non-terminal residue" evidence="8">
    <location>
        <position position="1"/>
    </location>
</feature>
<comment type="subcellular location">
    <subcellularLocation>
        <location evidence="1">Endomembrane system</location>
    </subcellularLocation>
</comment>
<protein>
    <recommendedName>
        <fullName evidence="7">SUN domain-containing protein</fullName>
    </recommendedName>
</protein>
<evidence type="ECO:0000259" key="7">
    <source>
        <dbReference type="PROSITE" id="PS51469"/>
    </source>
</evidence>
<evidence type="ECO:0000256" key="3">
    <source>
        <dbReference type="ARBA" id="ARBA00022989"/>
    </source>
</evidence>
<dbReference type="Gene3D" id="2.60.120.260">
    <property type="entry name" value="Galactose-binding domain-like"/>
    <property type="match status" value="1"/>
</dbReference>
<keyword evidence="9" id="KW-1185">Reference proteome</keyword>
<evidence type="ECO:0000256" key="4">
    <source>
        <dbReference type="ARBA" id="ARBA00023136"/>
    </source>
</evidence>
<keyword evidence="2 6" id="KW-0812">Transmembrane</keyword>